<organism evidence="1 2">
    <name type="scientific">Luteolibacter ambystomatis</name>
    <dbReference type="NCBI Taxonomy" id="2824561"/>
    <lineage>
        <taxon>Bacteria</taxon>
        <taxon>Pseudomonadati</taxon>
        <taxon>Verrucomicrobiota</taxon>
        <taxon>Verrucomicrobiia</taxon>
        <taxon>Verrucomicrobiales</taxon>
        <taxon>Verrucomicrobiaceae</taxon>
        <taxon>Luteolibacter</taxon>
    </lineage>
</organism>
<proteinExistence type="predicted"/>
<dbReference type="EMBL" id="CP073100">
    <property type="protein sequence ID" value="QUE52029.1"/>
    <property type="molecule type" value="Genomic_DNA"/>
</dbReference>
<accession>A0A975PFH9</accession>
<name>A0A975PFH9_9BACT</name>
<dbReference type="KEGG" id="lamb:KBB96_03865"/>
<sequence length="402" mass="44312">MSSALDVWEQPPIDYSKAAAKDPAGTLGQALADGSLKLTATTPLERMKEVLVLLKIPVESQVLVFSKTSKQNPLIDPGNPRALYFSENAYAGYVPGGQMEIIAHDSVLGPVYRTIDLGGEVKVPVMHRQTSDCLSCHGTARTLDVPGVMVRSVFADADGRPLLEFGSTDVNATTPLEQRWGGYYVTGRSSLPHLGNRFFRRGETPQPPTEAVQLDRVDQSLDPVKYPRATSDIVALLVLEHQCQLYNLMTSASYRHRRMSWMARAFDPKADPDTGTAGKLADDDAVKIVDALLFKDAAPMGDGVEGDEAFQSVFMKRFPVTREGDSLADFHLGAKLFKNRCSYMIYSEVFASLPVRVKTAVVKRLRGILEADGETPGYEYLKKPERERIVAILRETLPIYGQ</sequence>
<evidence type="ECO:0000313" key="2">
    <source>
        <dbReference type="Proteomes" id="UP000676169"/>
    </source>
</evidence>
<dbReference type="RefSeq" id="WP_211632489.1">
    <property type="nucleotide sequence ID" value="NZ_CP073100.1"/>
</dbReference>
<evidence type="ECO:0000313" key="1">
    <source>
        <dbReference type="EMBL" id="QUE52029.1"/>
    </source>
</evidence>
<dbReference type="AlphaFoldDB" id="A0A975PFH9"/>
<gene>
    <name evidence="1" type="ORF">KBB96_03865</name>
</gene>
<keyword evidence="2" id="KW-1185">Reference proteome</keyword>
<dbReference type="Proteomes" id="UP000676169">
    <property type="component" value="Chromosome"/>
</dbReference>
<evidence type="ECO:0008006" key="3">
    <source>
        <dbReference type="Google" id="ProtNLM"/>
    </source>
</evidence>
<protein>
    <recommendedName>
        <fullName evidence="3">Cytochrome c domain-containing protein</fullName>
    </recommendedName>
</protein>
<reference evidence="1" key="1">
    <citation type="submission" date="2021-04" db="EMBL/GenBank/DDBJ databases">
        <title>Luteolibacter sp. 32A isolated from the skin of an Anderson's salamander (Ambystoma andersonii).</title>
        <authorList>
            <person name="Spergser J."/>
            <person name="Busse H.-J."/>
        </authorList>
    </citation>
    <scope>NUCLEOTIDE SEQUENCE</scope>
    <source>
        <strain evidence="1">32A</strain>
    </source>
</reference>